<reference evidence="4" key="1">
    <citation type="journal article" date="2015" name="Nat. Genet.">
        <title>The genome and transcriptome of the zoonotic hookworm Ancylostoma ceylanicum identify infection-specific gene families.</title>
        <authorList>
            <person name="Schwarz E.M."/>
            <person name="Hu Y."/>
            <person name="Antoshechkin I."/>
            <person name="Miller M.M."/>
            <person name="Sternberg P.W."/>
            <person name="Aroian R.V."/>
        </authorList>
    </citation>
    <scope>NUCLEOTIDE SEQUENCE</scope>
    <source>
        <strain evidence="4">HY135</strain>
    </source>
</reference>
<dbReference type="STRING" id="53326.A0A016SIP6"/>
<evidence type="ECO:0000256" key="1">
    <source>
        <dbReference type="ARBA" id="ARBA00008839"/>
    </source>
</evidence>
<accession>A0A016SIP6</accession>
<evidence type="ECO:0000313" key="4">
    <source>
        <dbReference type="Proteomes" id="UP000024635"/>
    </source>
</evidence>
<keyword evidence="4" id="KW-1185">Reference proteome</keyword>
<gene>
    <name evidence="3" type="primary">Acey_s0222.g2640</name>
    <name evidence="3" type="synonym">Acey-W03A5.4</name>
    <name evidence="3" type="ORF">Y032_0222g2640</name>
</gene>
<dbReference type="AlphaFoldDB" id="A0A016SIP6"/>
<feature type="region of interest" description="Disordered" evidence="2">
    <location>
        <begin position="296"/>
        <end position="330"/>
    </location>
</feature>
<feature type="region of interest" description="Disordered" evidence="2">
    <location>
        <begin position="443"/>
        <end position="534"/>
    </location>
</feature>
<evidence type="ECO:0000256" key="2">
    <source>
        <dbReference type="SAM" id="MobiDB-lite"/>
    </source>
</evidence>
<dbReference type="InterPro" id="IPR005026">
    <property type="entry name" value="SAPAP"/>
</dbReference>
<dbReference type="GO" id="GO:0099572">
    <property type="term" value="C:postsynaptic specialization"/>
    <property type="evidence" value="ECO:0007669"/>
    <property type="project" value="TreeGrafter"/>
</dbReference>
<dbReference type="PANTHER" id="PTHR12353">
    <property type="entry name" value="DISKS LARGE-ASSOCIATED PROTEIN DAP SAP90/PSD-95-ASSOCIATED PROTEIN"/>
    <property type="match status" value="1"/>
</dbReference>
<name>A0A016SIP6_9BILA</name>
<dbReference type="GO" id="GO:0060090">
    <property type="term" value="F:molecular adaptor activity"/>
    <property type="evidence" value="ECO:0007669"/>
    <property type="project" value="TreeGrafter"/>
</dbReference>
<evidence type="ECO:0008006" key="5">
    <source>
        <dbReference type="Google" id="ProtNLM"/>
    </source>
</evidence>
<dbReference type="Proteomes" id="UP000024635">
    <property type="component" value="Unassembled WGS sequence"/>
</dbReference>
<protein>
    <recommendedName>
        <fullName evidence="5">Guanylate-kinase-associated protein</fullName>
    </recommendedName>
</protein>
<comment type="similarity">
    <text evidence="1">Belongs to the SAPAP family.</text>
</comment>
<dbReference type="Pfam" id="PF03359">
    <property type="entry name" value="GKAP"/>
    <property type="match status" value="1"/>
</dbReference>
<feature type="compositionally biased region" description="Basic and acidic residues" evidence="2">
    <location>
        <begin position="478"/>
        <end position="504"/>
    </location>
</feature>
<dbReference type="GO" id="GO:0098978">
    <property type="term" value="C:glutamatergic synapse"/>
    <property type="evidence" value="ECO:0007669"/>
    <property type="project" value="TreeGrafter"/>
</dbReference>
<proteinExistence type="inferred from homology"/>
<evidence type="ECO:0000313" key="3">
    <source>
        <dbReference type="EMBL" id="EYB90272.1"/>
    </source>
</evidence>
<feature type="compositionally biased region" description="Basic and acidic residues" evidence="2">
    <location>
        <begin position="301"/>
        <end position="310"/>
    </location>
</feature>
<feature type="compositionally biased region" description="Low complexity" evidence="2">
    <location>
        <begin position="507"/>
        <end position="518"/>
    </location>
</feature>
<organism evidence="3 4">
    <name type="scientific">Ancylostoma ceylanicum</name>
    <dbReference type="NCBI Taxonomy" id="53326"/>
    <lineage>
        <taxon>Eukaryota</taxon>
        <taxon>Metazoa</taxon>
        <taxon>Ecdysozoa</taxon>
        <taxon>Nematoda</taxon>
        <taxon>Chromadorea</taxon>
        <taxon>Rhabditida</taxon>
        <taxon>Rhabditina</taxon>
        <taxon>Rhabditomorpha</taxon>
        <taxon>Strongyloidea</taxon>
        <taxon>Ancylostomatidae</taxon>
        <taxon>Ancylostomatinae</taxon>
        <taxon>Ancylostoma</taxon>
    </lineage>
</organism>
<dbReference type="GO" id="GO:0023052">
    <property type="term" value="P:signaling"/>
    <property type="evidence" value="ECO:0007669"/>
    <property type="project" value="InterPro"/>
</dbReference>
<dbReference type="EMBL" id="JARK01001558">
    <property type="protein sequence ID" value="EYB90272.1"/>
    <property type="molecule type" value="Genomic_DNA"/>
</dbReference>
<dbReference type="OrthoDB" id="10036956at2759"/>
<dbReference type="PANTHER" id="PTHR12353:SF31">
    <property type="entry name" value="LD44824P"/>
    <property type="match status" value="1"/>
</dbReference>
<sequence length="534" mass="58929">MPVEETKPRGSPVGNFFAKLGRRVRSKSPAVSRLTATEVPKRKDSRGATIEILCRDRDEDGLDASQTPHRFGTLISRLSRRKSKKGEKDENHVLSFDNESVTVPQSNYGTPRPAVSENDLRHVTLRRGTELDLTPLAGVSQFMSEDNLASAECGTPAYRTPSYIRVSCALSGYTKSPRHLENSASRAMGRSLVERRLGMFDASMSSRNEPVHHQNDKESRAIRSPLAMGASLSTPSPVRALIGQFDRLQLCSKDKDDVEKENTEPVKQNIQPTIVTQPTPTTIFKSDLIDKPASIVAESPPKPEENEHSSPPEVNDLKAPSPAPKKSDMRTGEDFARLLESVRSRLQASIKQVLSELEEVEAIPEEAASSIRIAAGKAQLLVRKKLSKFDELVKKNLNPVDGDPQPATLDDLEGYWALVEIELQDIDECFEKVNAYRANGWQVKEPSETEPPVPEANNNNNITKKRTTPVRPVTVVDPETRAKQAEKQKAAAEMRRKALAEAKQKARAAQQAQQQQTASDKDAAAASPDVLMVL</sequence>
<comment type="caution">
    <text evidence="3">The sequence shown here is derived from an EMBL/GenBank/DDBJ whole genome shotgun (WGS) entry which is preliminary data.</text>
</comment>